<keyword evidence="1" id="KW-0540">Nuclease</keyword>
<keyword evidence="2" id="KW-0255">Endonuclease</keyword>
<dbReference type="GO" id="GO:0004519">
    <property type="term" value="F:endonuclease activity"/>
    <property type="evidence" value="ECO:0007669"/>
    <property type="project" value="UniProtKB-KW"/>
</dbReference>
<dbReference type="Proteomes" id="UP001077662">
    <property type="component" value="Unassembled WGS sequence"/>
</dbReference>
<evidence type="ECO:0000313" key="6">
    <source>
        <dbReference type="EMBL" id="MCZ0808609.1"/>
    </source>
</evidence>
<dbReference type="Pfam" id="PF17936">
    <property type="entry name" value="Big_6"/>
    <property type="match status" value="1"/>
</dbReference>
<keyword evidence="3" id="KW-0378">Hydrolase</keyword>
<dbReference type="Pfam" id="PF00565">
    <property type="entry name" value="SNase"/>
    <property type="match status" value="1"/>
</dbReference>
<evidence type="ECO:0000259" key="5">
    <source>
        <dbReference type="PROSITE" id="PS50830"/>
    </source>
</evidence>
<feature type="domain" description="TNase-like" evidence="5">
    <location>
        <begin position="685"/>
        <end position="839"/>
    </location>
</feature>
<evidence type="ECO:0000256" key="3">
    <source>
        <dbReference type="ARBA" id="ARBA00022801"/>
    </source>
</evidence>
<dbReference type="PANTHER" id="PTHR12302:SF3">
    <property type="entry name" value="SERINE_THREONINE-PROTEIN KINASE 31"/>
    <property type="match status" value="1"/>
</dbReference>
<proteinExistence type="predicted"/>
<reference evidence="6" key="1">
    <citation type="submission" date="2022-09" db="EMBL/GenBank/DDBJ databases">
        <title>Genome analysis and characterization of larvicidal activity of Brevibacillus strains.</title>
        <authorList>
            <person name="Patrusheva E.V."/>
            <person name="Izotova A.O."/>
            <person name="Toshchakov S.V."/>
            <person name="Sineoky S.P."/>
        </authorList>
    </citation>
    <scope>NUCLEOTIDE SEQUENCE</scope>
    <source>
        <strain evidence="6">VKPM_B-13247</strain>
    </source>
</reference>
<feature type="signal peptide" evidence="4">
    <location>
        <begin position="1"/>
        <end position="34"/>
    </location>
</feature>
<dbReference type="InterPro" id="IPR046780">
    <property type="entry name" value="aBig_2"/>
</dbReference>
<protein>
    <submittedName>
        <fullName evidence="6">Thermonuclease family protein</fullName>
    </submittedName>
</protein>
<dbReference type="SMART" id="SM00318">
    <property type="entry name" value="SNc"/>
    <property type="match status" value="1"/>
</dbReference>
<dbReference type="Gene3D" id="2.40.50.90">
    <property type="match status" value="1"/>
</dbReference>
<evidence type="ECO:0000256" key="2">
    <source>
        <dbReference type="ARBA" id="ARBA00022759"/>
    </source>
</evidence>
<dbReference type="CDD" id="cd04486">
    <property type="entry name" value="YhcR_OBF_like"/>
    <property type="match status" value="1"/>
</dbReference>
<dbReference type="PROSITE" id="PS50830">
    <property type="entry name" value="TNASE_3"/>
    <property type="match status" value="1"/>
</dbReference>
<name>A0AAP3DHI6_BRELA</name>
<dbReference type="InterPro" id="IPR016071">
    <property type="entry name" value="Staphylococal_nuclease_OB-fold"/>
</dbReference>
<evidence type="ECO:0000313" key="7">
    <source>
        <dbReference type="Proteomes" id="UP001077662"/>
    </source>
</evidence>
<organism evidence="6 7">
    <name type="scientific">Brevibacillus laterosporus</name>
    <name type="common">Bacillus laterosporus</name>
    <dbReference type="NCBI Taxonomy" id="1465"/>
    <lineage>
        <taxon>Bacteria</taxon>
        <taxon>Bacillati</taxon>
        <taxon>Bacillota</taxon>
        <taxon>Bacilli</taxon>
        <taxon>Bacillales</taxon>
        <taxon>Paenibacillaceae</taxon>
        <taxon>Brevibacillus</taxon>
    </lineage>
</organism>
<evidence type="ECO:0000256" key="4">
    <source>
        <dbReference type="SAM" id="SignalP"/>
    </source>
</evidence>
<dbReference type="InterPro" id="IPR008964">
    <property type="entry name" value="Invasin/intimin_cell_adhesion"/>
</dbReference>
<dbReference type="Gene3D" id="2.60.40.1080">
    <property type="match status" value="1"/>
</dbReference>
<dbReference type="GO" id="GO:0016787">
    <property type="term" value="F:hydrolase activity"/>
    <property type="evidence" value="ECO:0007669"/>
    <property type="project" value="UniProtKB-KW"/>
</dbReference>
<feature type="chain" id="PRO_5042924228" evidence="4">
    <location>
        <begin position="35"/>
        <end position="1534"/>
    </location>
</feature>
<keyword evidence="4" id="KW-0732">Signal</keyword>
<dbReference type="InterPro" id="IPR041498">
    <property type="entry name" value="Big_6"/>
</dbReference>
<dbReference type="PANTHER" id="PTHR12302">
    <property type="entry name" value="EBNA2 BINDING PROTEIN P100"/>
    <property type="match status" value="1"/>
</dbReference>
<dbReference type="InterPro" id="IPR011081">
    <property type="entry name" value="Big_4"/>
</dbReference>
<dbReference type="SUPFAM" id="SSF50199">
    <property type="entry name" value="Staphylococcal nuclease"/>
    <property type="match status" value="1"/>
</dbReference>
<evidence type="ECO:0000256" key="1">
    <source>
        <dbReference type="ARBA" id="ARBA00022722"/>
    </source>
</evidence>
<comment type="caution">
    <text evidence="6">The sequence shown here is derived from an EMBL/GenBank/DDBJ whole genome shotgun (WGS) entry which is preliminary data.</text>
</comment>
<dbReference type="Gene3D" id="2.60.40.10">
    <property type="entry name" value="Immunoglobulins"/>
    <property type="match status" value="1"/>
</dbReference>
<dbReference type="Pfam" id="PF20578">
    <property type="entry name" value="aBig_2"/>
    <property type="match status" value="2"/>
</dbReference>
<gene>
    <name evidence="6" type="ORF">O0554_17090</name>
</gene>
<dbReference type="Pfam" id="PF07532">
    <property type="entry name" value="Big_4"/>
    <property type="match status" value="1"/>
</dbReference>
<dbReference type="RefSeq" id="WP_258434120.1">
    <property type="nucleotide sequence ID" value="NZ_JANSGW010000022.1"/>
</dbReference>
<dbReference type="EMBL" id="JAPTNE010000022">
    <property type="protein sequence ID" value="MCZ0808609.1"/>
    <property type="molecule type" value="Genomic_DNA"/>
</dbReference>
<accession>A0AAP3DHI6</accession>
<dbReference type="SUPFAM" id="SSF49373">
    <property type="entry name" value="Invasin/intimin cell-adhesion fragments"/>
    <property type="match status" value="1"/>
</dbReference>
<dbReference type="InterPro" id="IPR013783">
    <property type="entry name" value="Ig-like_fold"/>
</dbReference>
<dbReference type="InterPro" id="IPR035437">
    <property type="entry name" value="SNase_OB-fold_sf"/>
</dbReference>
<sequence length="1534" mass="165985">MNELSQRKRHLKWLNVFMVLCMVCSFSLPVAVQAADTSEVQEEVVPHEVGTSQEEVAPQEVIEHVKQKKVKVRDVSAVNGEMTITLSDIPEDTPEPRNFQLSVKENIFEGWSSLEVTDFVWDESSKTARVHFESIKGGELDKRVTVRVEAYGSKKTAKPFLVQATSSKVFAVKINNLADDNILEIDSALDGSLNLKAVAIDSKGREIEGKVVNWSSSDRRVATVNEEGVVTAKAIGLAIIQAEVDHRIALFPVVVKKPGPSITLSTSSIHESDANDGSVADSLLVELHHAKFFPLFFKSSVQVKGLPEGLSYTAKLERDDQLRITFSGKAVRHEAKDSVDHVYVIVKHDMVFGALSHLVSPEFSINFKDSKNTKVPTYLDAMLDEHNKRITLRFDEEITSAVSEDALRGAIQIARDGSDFAPLKEEDHVSFDGQKLIVTLAQGLRGSDNKIRLQANMIQNVAGNRLTEEVVSEPLVASIASIADLKQRVNEVVTLQGIVTADNASIGGGKLSTYIQDETAGINLFASKWASYPDLKEGDLVQVTGKIVVYKNLTEITPETSADIVVISTGNHVPEAKSLTVAQLNEAALAEKYEGMLISSQVYLLSVPSSESGGGYNLRMIDENFQGITVRVMKESVDVAQLTAGKWYQVEGVLAQYNDLYQILPRKQTDLNLLQDQPLAPQPGEAFPSIVKDVVDGDTIHLSQPVLGIDTVRFVNMDTAETYHMKDPNFDYTKVYNGTDDSSKDKNQKAHGERAKHHLKKLIAPGDSITIKPASTPIDAYGRLLAEVILADGRNVNLEMVRDGYASMYIIWPVKDETFKQYSKAVKEAKQAGIGIWNAQDPLTELPFEFRAREQKKTLSRPVGDASTKTYVQPFDFQKVAVENRLFFNSTQEAEQAGYTSAPTEEKNSLSTIRQLPDKTPIVTATGVVSTVSDSRNSFYIQDDKAGILVFQPATQTPVKPGDMITISKGLKDTYNGEVEIMQAEFSITGTVTEPQAISVEANQLVDKQGMLVLLAEATVSQVSPSKLVVTTSTGSIEVFLGKYGVSLPELREKDVVDVTGIASIFKSTAQVYPRSVKDIVILRSGLTDVDRVAADKASLSVGDESGTVRTDVILPTSGAYGSAITWVSDQPAIISEQGKVTRPAKGSPDAKVTLTATLKKGTSSDTKMFLLTVPAQTITDEEAVETVKASLNVTYDGTATSVSLPKMGANNVSIQWSLQDNAHSTIVQIENGHVNRAAVSKATDVVLIATIKLGSAQLQKVFSIRVTPLGDVPVVHPITAADTQITGTAKPGTDVTIRTGTILVGTGKVDQLGAFNVKIPAQPVGTVLEIIASNSATQYESEAVYVLVTESTGTPSIISVDDITASVRKGANYTLPTTVLASMSNGSKQQVPVGSWNPNVADTSSLGTFSFEGTIEGYAQKVRLTLQVTEEEAGLTVAQALALPQGTTITLEAYVQTVEPNAQFAGYGIYLADQPGDETTNALIVKFANADRNGPYAVANAAGKKVKITGILHDKAYFSKKGIATYTHIQLVP</sequence>